<evidence type="ECO:0000313" key="2">
    <source>
        <dbReference type="Proteomes" id="UP001145114"/>
    </source>
</evidence>
<feature type="non-terminal residue" evidence="1">
    <location>
        <position position="1"/>
    </location>
</feature>
<accession>A0ACC1HP51</accession>
<evidence type="ECO:0000313" key="1">
    <source>
        <dbReference type="EMBL" id="KAJ1678313.1"/>
    </source>
</evidence>
<feature type="non-terminal residue" evidence="1">
    <location>
        <position position="329"/>
    </location>
</feature>
<comment type="caution">
    <text evidence="1">The sequence shown here is derived from an EMBL/GenBank/DDBJ whole genome shotgun (WGS) entry which is preliminary data.</text>
</comment>
<dbReference type="Proteomes" id="UP001145114">
    <property type="component" value="Unassembled WGS sequence"/>
</dbReference>
<proteinExistence type="predicted"/>
<reference evidence="1" key="1">
    <citation type="submission" date="2022-06" db="EMBL/GenBank/DDBJ databases">
        <title>Phylogenomic reconstructions and comparative analyses of Kickxellomycotina fungi.</title>
        <authorList>
            <person name="Reynolds N.K."/>
            <person name="Stajich J.E."/>
            <person name="Barry K."/>
            <person name="Grigoriev I.V."/>
            <person name="Crous P."/>
            <person name="Smith M.E."/>
        </authorList>
    </citation>
    <scope>NUCLEOTIDE SEQUENCE</scope>
    <source>
        <strain evidence="1">RSA 2271</strain>
    </source>
</reference>
<protein>
    <submittedName>
        <fullName evidence="1">Uncharacterized protein</fullName>
    </submittedName>
</protein>
<keyword evidence="2" id="KW-1185">Reference proteome</keyword>
<dbReference type="EMBL" id="JAMZIH010001300">
    <property type="protein sequence ID" value="KAJ1678313.1"/>
    <property type="molecule type" value="Genomic_DNA"/>
</dbReference>
<organism evidence="1 2">
    <name type="scientific">Spiromyces aspiralis</name>
    <dbReference type="NCBI Taxonomy" id="68401"/>
    <lineage>
        <taxon>Eukaryota</taxon>
        <taxon>Fungi</taxon>
        <taxon>Fungi incertae sedis</taxon>
        <taxon>Zoopagomycota</taxon>
        <taxon>Kickxellomycotina</taxon>
        <taxon>Kickxellomycetes</taxon>
        <taxon>Kickxellales</taxon>
        <taxon>Kickxellaceae</taxon>
        <taxon>Spiromyces</taxon>
    </lineage>
</organism>
<sequence length="329" mass="36966">SGVTIGNRAGLLHHEIETFFPFDPITLPLSRRYIEELYMAWQGLGESDSSEDDEYDDDEEEEEKEEEEEEEVGETNGVGGEKGVASNNKRAGDGGERTENGNGGNPYRRNGLQINKPNNDDVNDRFMTMSISPGVTEIFLDPKGPGLRLISLHCERPMVHHVEINGIKCTYTHYFDQDDEEARRRLMGVYDNDDPGELNINVPDELVMAMAEEAMRAVSESKVGAAQEWRPRTLKVKVYFSLVRPLSGLVFLTGSYSTYHPSFAYTQCQMEPGYARKWLPCLDTLHERCTWDIRYVVPAFVSFVDPESDGGAEQRKPVVAVSGGELIAQ</sequence>
<gene>
    <name evidence="1" type="ORF">EV182_004318</name>
</gene>
<name>A0ACC1HP51_9FUNG</name>